<dbReference type="WBParaSite" id="PSU_v2.g6585.t1">
    <property type="protein sequence ID" value="PSU_v2.g6585.t1"/>
    <property type="gene ID" value="PSU_v2.g6585"/>
</dbReference>
<evidence type="ECO:0000256" key="1">
    <source>
        <dbReference type="SAM" id="MobiDB-lite"/>
    </source>
</evidence>
<evidence type="ECO:0000313" key="2">
    <source>
        <dbReference type="Proteomes" id="UP000887577"/>
    </source>
</evidence>
<accession>A0A914Z8L2</accession>
<sequence length="337" mass="37326">MTEESPPGKRTSARINRGTKHHLDDFVYYEEIKQKKKKIKASATAADDNSDIKCSNVRINSPPKIVSPIIQKKLNKKSKTLHKTSMSEADANSTMSTVSEDNCDIKVTPARSYPQPKIVSPLKHKKLLKKSLNKTPLMEVSTNQTLSAVTEYKSDIKVAPVRPQPKSVSSSLIGPKPSSTNQLIVIRPPPRRHTIRFLKPHVHSICPKPQASSDAAKVCALKDALFIKRSTSAASSPLNESLIEKENVRLSPLRVQTNSRNTVAPQPSSPSIITFANYPNNLLSFEPNVKYCLVNQNGKLIYPASELEESASEPEPSPSPPTHRFFEPCPNYFLTVL</sequence>
<feature type="compositionally biased region" description="Polar residues" evidence="1">
    <location>
        <begin position="166"/>
        <end position="183"/>
    </location>
</feature>
<feature type="region of interest" description="Disordered" evidence="1">
    <location>
        <begin position="307"/>
        <end position="326"/>
    </location>
</feature>
<evidence type="ECO:0000313" key="3">
    <source>
        <dbReference type="WBParaSite" id="PSU_v2.g6585.t1"/>
    </source>
</evidence>
<name>A0A914Z8L2_9BILA</name>
<dbReference type="Proteomes" id="UP000887577">
    <property type="component" value="Unplaced"/>
</dbReference>
<dbReference type="AlphaFoldDB" id="A0A914Z8L2"/>
<reference evidence="3" key="1">
    <citation type="submission" date="2022-11" db="UniProtKB">
        <authorList>
            <consortium name="WormBaseParasite"/>
        </authorList>
    </citation>
    <scope>IDENTIFICATION</scope>
</reference>
<keyword evidence="2" id="KW-1185">Reference proteome</keyword>
<feature type="region of interest" description="Disordered" evidence="1">
    <location>
        <begin position="161"/>
        <end position="183"/>
    </location>
</feature>
<proteinExistence type="predicted"/>
<protein>
    <submittedName>
        <fullName evidence="3">Uncharacterized protein</fullName>
    </submittedName>
</protein>
<organism evidence="2 3">
    <name type="scientific">Panagrolaimus superbus</name>
    <dbReference type="NCBI Taxonomy" id="310955"/>
    <lineage>
        <taxon>Eukaryota</taxon>
        <taxon>Metazoa</taxon>
        <taxon>Ecdysozoa</taxon>
        <taxon>Nematoda</taxon>
        <taxon>Chromadorea</taxon>
        <taxon>Rhabditida</taxon>
        <taxon>Tylenchina</taxon>
        <taxon>Panagrolaimomorpha</taxon>
        <taxon>Panagrolaimoidea</taxon>
        <taxon>Panagrolaimidae</taxon>
        <taxon>Panagrolaimus</taxon>
    </lineage>
</organism>